<dbReference type="EMBL" id="MU273487">
    <property type="protein sequence ID" value="KAI0035279.1"/>
    <property type="molecule type" value="Genomic_DNA"/>
</dbReference>
<evidence type="ECO:0000313" key="1">
    <source>
        <dbReference type="EMBL" id="KAI0035279.1"/>
    </source>
</evidence>
<name>A0ACB8QTZ5_9AGAM</name>
<keyword evidence="2" id="KW-1185">Reference proteome</keyword>
<reference evidence="1" key="2">
    <citation type="journal article" date="2022" name="New Phytol.">
        <title>Evolutionary transition to the ectomycorrhizal habit in the genomes of a hyperdiverse lineage of mushroom-forming fungi.</title>
        <authorList>
            <person name="Looney B."/>
            <person name="Miyauchi S."/>
            <person name="Morin E."/>
            <person name="Drula E."/>
            <person name="Courty P.E."/>
            <person name="Kohler A."/>
            <person name="Kuo A."/>
            <person name="LaButti K."/>
            <person name="Pangilinan J."/>
            <person name="Lipzen A."/>
            <person name="Riley R."/>
            <person name="Andreopoulos W."/>
            <person name="He G."/>
            <person name="Johnson J."/>
            <person name="Nolan M."/>
            <person name="Tritt A."/>
            <person name="Barry K.W."/>
            <person name="Grigoriev I.V."/>
            <person name="Nagy L.G."/>
            <person name="Hibbett D."/>
            <person name="Henrissat B."/>
            <person name="Matheny P.B."/>
            <person name="Labbe J."/>
            <person name="Martin F.M."/>
        </authorList>
    </citation>
    <scope>NUCLEOTIDE SEQUENCE</scope>
    <source>
        <strain evidence="1">EC-137</strain>
    </source>
</reference>
<organism evidence="1 2">
    <name type="scientific">Vararia minispora EC-137</name>
    <dbReference type="NCBI Taxonomy" id="1314806"/>
    <lineage>
        <taxon>Eukaryota</taxon>
        <taxon>Fungi</taxon>
        <taxon>Dikarya</taxon>
        <taxon>Basidiomycota</taxon>
        <taxon>Agaricomycotina</taxon>
        <taxon>Agaricomycetes</taxon>
        <taxon>Russulales</taxon>
        <taxon>Lachnocladiaceae</taxon>
        <taxon>Vararia</taxon>
    </lineage>
</organism>
<sequence>MLGDGLCEHTSPAASAAVRVPGEQLGANSALTDPCYPGHTASPQPLKRIAHPTTHAIDIIPRPALQSQRRYQHHTRSIPLDAPQLLHSDSFRLTLSAFDEVFHLHLRPNDELVHPDARIIYHTASPDGSTLATHSVPLLRETVRAYWGEVVAPHLTADRLRQDIARVMRPTGNVLGWARIIVHDQGDADSGRSPVFEGAFSVNGIVHHVMTKVNYLRNKHRLDPHPFLDQDHPDSGLVIWRDSDQLGMPEYAAETPYAPSANAGARTCSHDDLAWNTNPSLNPVLRRPPSIWSNPLAGLLLRRDDIAGNGTSTNFVNNIGQSAGCPTDQRVLYMGVATDCEYTSNYGSVENATQQILNDFNTASALYKASRFAFTSHSTFNVSLGIIELQIQPPTCPTTTNSSVPWNIGCNATNVDLNSRLSLFSQWRGNKGADGAGLWHLVSGCPTGSEIGVAWLATLCQQTAQPQGGQFVSGTGVSTIGRTEWQVVAHEIGHNFGAICANGCNSTSACCPLSSTTCDANSQFIMNPVADSSERVFSPCTLGNICSLMGSKQMNTSCLVPPDPNIRTISLNECGNGIVEGGEDCDPGTGVNSTCCNTSTCKFNAGAVCDPSSSSCCTSQCQFAPVTTVCRPAKNGTCDTPEMCTGNSASCPADVFAPNGQSCGSNGLQCADGQCTSLDLQCQQAGASMGLTRACGRRDDTSCRVSCQNPNSTNACVVLTSQLVDGSPCGYGGSCNSGNCIPGSALDTFRALYTQNLQIAIPVTVVAGLFALLLIVLIVRSCWHCMRSRRSVPPPGALPGRAFARPDGHRRLDSSTGLLGQHHRLGSDPTLGRTYASIAPAFPRSASVPPTLLYYTKMINVFAVHRPPQHKRTSDASQACRLVGCRRAR</sequence>
<gene>
    <name evidence="1" type="ORF">K488DRAFT_43663</name>
</gene>
<comment type="caution">
    <text evidence="1">The sequence shown here is derived from an EMBL/GenBank/DDBJ whole genome shotgun (WGS) entry which is preliminary data.</text>
</comment>
<accession>A0ACB8QTZ5</accession>
<reference evidence="1" key="1">
    <citation type="submission" date="2021-02" db="EMBL/GenBank/DDBJ databases">
        <authorList>
            <consortium name="DOE Joint Genome Institute"/>
            <person name="Ahrendt S."/>
            <person name="Looney B.P."/>
            <person name="Miyauchi S."/>
            <person name="Morin E."/>
            <person name="Drula E."/>
            <person name="Courty P.E."/>
            <person name="Chicoki N."/>
            <person name="Fauchery L."/>
            <person name="Kohler A."/>
            <person name="Kuo A."/>
            <person name="Labutti K."/>
            <person name="Pangilinan J."/>
            <person name="Lipzen A."/>
            <person name="Riley R."/>
            <person name="Andreopoulos W."/>
            <person name="He G."/>
            <person name="Johnson J."/>
            <person name="Barry K.W."/>
            <person name="Grigoriev I.V."/>
            <person name="Nagy L."/>
            <person name="Hibbett D."/>
            <person name="Henrissat B."/>
            <person name="Matheny P.B."/>
            <person name="Labbe J."/>
            <person name="Martin F."/>
        </authorList>
    </citation>
    <scope>NUCLEOTIDE SEQUENCE</scope>
    <source>
        <strain evidence="1">EC-137</strain>
    </source>
</reference>
<evidence type="ECO:0000313" key="2">
    <source>
        <dbReference type="Proteomes" id="UP000814128"/>
    </source>
</evidence>
<dbReference type="Proteomes" id="UP000814128">
    <property type="component" value="Unassembled WGS sequence"/>
</dbReference>
<protein>
    <submittedName>
        <fullName evidence="1">Metallo-peptidase family M12B Reprolysin-like-domain-containing protein</fullName>
    </submittedName>
</protein>
<proteinExistence type="predicted"/>